<proteinExistence type="predicted"/>
<dbReference type="Gene3D" id="3.40.50.150">
    <property type="entry name" value="Vaccinia Virus protein VP39"/>
    <property type="match status" value="1"/>
</dbReference>
<feature type="domain" description="Methyltransferase" evidence="1">
    <location>
        <begin position="46"/>
        <end position="145"/>
    </location>
</feature>
<dbReference type="CDD" id="cd02440">
    <property type="entry name" value="AdoMet_MTases"/>
    <property type="match status" value="1"/>
</dbReference>
<dbReference type="EMBL" id="JAKELL010000007">
    <property type="protein sequence ID" value="KAH8997413.1"/>
    <property type="molecule type" value="Genomic_DNA"/>
</dbReference>
<name>A0AAD4LRE5_9AGAM</name>
<dbReference type="Proteomes" id="UP001201163">
    <property type="component" value="Unassembled WGS sequence"/>
</dbReference>
<protein>
    <recommendedName>
        <fullName evidence="1">Methyltransferase domain-containing protein</fullName>
    </recommendedName>
</protein>
<evidence type="ECO:0000313" key="2">
    <source>
        <dbReference type="EMBL" id="KAH8997413.1"/>
    </source>
</evidence>
<organism evidence="2 3">
    <name type="scientific">Lactarius akahatsu</name>
    <dbReference type="NCBI Taxonomy" id="416441"/>
    <lineage>
        <taxon>Eukaryota</taxon>
        <taxon>Fungi</taxon>
        <taxon>Dikarya</taxon>
        <taxon>Basidiomycota</taxon>
        <taxon>Agaricomycotina</taxon>
        <taxon>Agaricomycetes</taxon>
        <taxon>Russulales</taxon>
        <taxon>Russulaceae</taxon>
        <taxon>Lactarius</taxon>
    </lineage>
</organism>
<gene>
    <name evidence="2" type="ORF">EDB92DRAFT_1422020</name>
</gene>
<dbReference type="Pfam" id="PF13649">
    <property type="entry name" value="Methyltransf_25"/>
    <property type="match status" value="1"/>
</dbReference>
<keyword evidence="3" id="KW-1185">Reference proteome</keyword>
<evidence type="ECO:0000259" key="1">
    <source>
        <dbReference type="Pfam" id="PF13649"/>
    </source>
</evidence>
<evidence type="ECO:0000313" key="3">
    <source>
        <dbReference type="Proteomes" id="UP001201163"/>
    </source>
</evidence>
<comment type="caution">
    <text evidence="2">The sequence shown here is derived from an EMBL/GenBank/DDBJ whole genome shotgun (WGS) entry which is preliminary data.</text>
</comment>
<dbReference type="AlphaFoldDB" id="A0AAD4LRE5"/>
<sequence length="475" mass="53125">MPLPSTHSAEIIRSELHSYLLVRRLTENGSPSFLHVPTSTPVHDALDLGCGDGHWIAHAAQMWGVHGTKIVGVDLSLSTKDITATLSGPSAENTKLFHHNFITEELPFPAKSFDYVRLNDAVVVIPRERWDFVLSEAYRVLRRGGRLELIHDQLCFPFIGPETAVSCTFAPLTHERRKDAAADTSPPHYGKSPFDKWEAEMQNCRGMEGLYLEMLAQRYGVHPQPRDTLVDAIRRQFGGSAASHLKVSNAHVCIPSRDFIERSETSMRSTQPKKRDFGISITIDWGHEKTGKTKNLKAIAAPPAPREFVSLTGLPPVLSKKAANLMGVVQLSPAGAPYQPPGVVVVRTSSEGGRRSMTYLPMSPAEIDMHSNKHVHSLLSAKLALEAHVEELQVKGKPTISREALDEALWQYAMFRQKRFNWPEMDPFAYDTELNGDHECESEEHTRHFALPRTQSTDGLTPIRLFEIFEVTKFT</sequence>
<dbReference type="InterPro" id="IPR041698">
    <property type="entry name" value="Methyltransf_25"/>
</dbReference>
<accession>A0AAD4LRE5</accession>
<reference evidence="2" key="1">
    <citation type="submission" date="2022-01" db="EMBL/GenBank/DDBJ databases">
        <title>Comparative genomics reveals a dynamic genome evolution in the ectomycorrhizal milk-cap (Lactarius) mushrooms.</title>
        <authorList>
            <consortium name="DOE Joint Genome Institute"/>
            <person name="Lebreton A."/>
            <person name="Tang N."/>
            <person name="Kuo A."/>
            <person name="LaButti K."/>
            <person name="Drula E."/>
            <person name="Barry K."/>
            <person name="Clum A."/>
            <person name="Lipzen A."/>
            <person name="Mousain D."/>
            <person name="Ng V."/>
            <person name="Wang R."/>
            <person name="Wang X."/>
            <person name="Dai Y."/>
            <person name="Henrissat B."/>
            <person name="Grigoriev I.V."/>
            <person name="Guerin-Laguette A."/>
            <person name="Yu F."/>
            <person name="Martin F.M."/>
        </authorList>
    </citation>
    <scope>NUCLEOTIDE SEQUENCE</scope>
    <source>
        <strain evidence="2">QP</strain>
    </source>
</reference>
<dbReference type="InterPro" id="IPR029063">
    <property type="entry name" value="SAM-dependent_MTases_sf"/>
</dbReference>
<dbReference type="SUPFAM" id="SSF53335">
    <property type="entry name" value="S-adenosyl-L-methionine-dependent methyltransferases"/>
    <property type="match status" value="1"/>
</dbReference>